<dbReference type="CDD" id="cd02808">
    <property type="entry name" value="GltS_FMN"/>
    <property type="match status" value="1"/>
</dbReference>
<reference evidence="7 8" key="2">
    <citation type="submission" date="2015-09" db="EMBL/GenBank/DDBJ databases">
        <title>Heavy metals and arsenic resistance mechanisms in polyextremophilic archaea of the family Ferroplasmaceae.</title>
        <authorList>
            <person name="Bulaev A.G."/>
            <person name="Kanygina A.V."/>
        </authorList>
    </citation>
    <scope>NUCLEOTIDE SEQUENCE [LARGE SCALE GENOMIC DNA]</scope>
    <source>
        <strain evidence="7 8">VT</strain>
    </source>
</reference>
<dbReference type="RefSeq" id="WP_054964157.1">
    <property type="nucleotide sequence ID" value="NZ_JBBYJF010000012.1"/>
</dbReference>
<sequence>MANIVDNFINVPNQKEADFWTDRIIDHIRELAYTGKPTGIFNPSDSGNRILDKIYFKNMPLDLRSTLAGTEINFKGLELSVPLYLGDMSFGALSGNPNIAIARAAEITKTFAGTGEGGLLPEIRDNRRIYVQWASARFGVDYKTINSGSGIVIKIGQGAKPGIGGHLPAGKVTEKISRARRIPENIDAISPAPHHDIYSIEDLSQRIEALKIATGKPVFVKVAATNYIPYIVTGIARSGADGVIIDGQGAGTGATPEVIRDNLGIPIELAVASSHDALVRENLRDKFRIIAAGRVTGALDAAKLYALGADVVSMGTAILISMGCIMVRKCNLGFCPTALTNKIDGKRIYDVDFGINNIVNFITGFRLELAGILDNLGFNSIKELTGRKDLLAAKNISKGAADVLKIHAESNSTIMLDDFKPNKKYLNEIITKGEVPITSMGSTASPEVARPSRIIDFLRLDGAQVTRPPIDPYRENIDTSFYLAHGRIKIPMPVIIDASSEPEDVRSSLYWASMFTGSVIVDKSYKKGFKKMTILKNGNLLVKNNIRYGPAGGHGLDGFIIFPEKYQELRLSDLDINLKNNGTRYNFDLLVYLNNLRNTGDIIKYLALGADTIILNGGIFTDALNNNYSNLNEKALNFLIVIRRELALIAGAMGVSNLQYSVTGNRELMRGVNLDIDIESRIKVDEAGSL</sequence>
<comment type="similarity">
    <text evidence="1 3">Belongs to the glutamate synthase family.</text>
</comment>
<reference evidence="6 9" key="1">
    <citation type="submission" date="2015-09" db="EMBL/GenBank/DDBJ databases">
        <title>Draft genome sequence of Acidiplasma aeolicum DSM 18409.</title>
        <authorList>
            <person name="Hemp J."/>
        </authorList>
    </citation>
    <scope>NUCLEOTIDE SEQUENCE [LARGE SCALE GENOMIC DNA]</scope>
    <source>
        <strain evidence="6 9">V</strain>
    </source>
</reference>
<dbReference type="Proteomes" id="UP000050515">
    <property type="component" value="Unassembled WGS sequence"/>
</dbReference>
<comment type="cofactor">
    <cofactor evidence="3">
        <name>FMN</name>
        <dbReference type="ChEBI" id="CHEBI:58210"/>
    </cofactor>
</comment>
<dbReference type="PANTHER" id="PTHR43819">
    <property type="entry name" value="ARCHAEAL-TYPE GLUTAMATE SYNTHASE [NADPH]"/>
    <property type="match status" value="1"/>
</dbReference>
<keyword evidence="2 3" id="KW-0560">Oxidoreductase</keyword>
<name>A0A0P9CLL8_9ARCH</name>
<keyword evidence="3" id="KW-0521">NADP</keyword>
<dbReference type="InterPro" id="IPR013785">
    <property type="entry name" value="Aldolase_TIM"/>
</dbReference>
<keyword evidence="8" id="KW-1185">Reference proteome</keyword>
<feature type="domain" description="Glutamate synthase" evidence="4">
    <location>
        <begin position="76"/>
        <end position="379"/>
    </location>
</feature>
<evidence type="ECO:0000256" key="2">
    <source>
        <dbReference type="ARBA" id="ARBA00023002"/>
    </source>
</evidence>
<keyword evidence="3" id="KW-0028">Amino-acid biosynthesis</keyword>
<dbReference type="PIRSF" id="PIRSF006429">
    <property type="entry name" value="GOGAT_lg_2"/>
    <property type="match status" value="1"/>
</dbReference>
<dbReference type="InterPro" id="IPR002932">
    <property type="entry name" value="Glu_synthdom"/>
</dbReference>
<dbReference type="Pfam" id="PF01645">
    <property type="entry name" value="Glu_synthase"/>
    <property type="match status" value="1"/>
</dbReference>
<dbReference type="PANTHER" id="PTHR43819:SF1">
    <property type="entry name" value="ARCHAEAL-TYPE GLUTAMATE SYNTHASE [NADPH]"/>
    <property type="match status" value="1"/>
</dbReference>
<evidence type="ECO:0000313" key="6">
    <source>
        <dbReference type="EMBL" id="KPV46657.1"/>
    </source>
</evidence>
<evidence type="ECO:0000313" key="8">
    <source>
        <dbReference type="Proteomes" id="UP000050320"/>
    </source>
</evidence>
<dbReference type="EMBL" id="LKBG01000023">
    <property type="protein sequence ID" value="KQB36345.1"/>
    <property type="molecule type" value="Genomic_DNA"/>
</dbReference>
<dbReference type="InterPro" id="IPR024188">
    <property type="entry name" value="GltB"/>
</dbReference>
<evidence type="ECO:0000259" key="4">
    <source>
        <dbReference type="Pfam" id="PF01645"/>
    </source>
</evidence>
<dbReference type="PATRIC" id="fig|507754.4.peg.1527"/>
<dbReference type="InterPro" id="IPR006982">
    <property type="entry name" value="Glu_synth_centr_N"/>
</dbReference>
<evidence type="ECO:0000313" key="7">
    <source>
        <dbReference type="EMBL" id="KQB36345.1"/>
    </source>
</evidence>
<comment type="catalytic activity">
    <reaction evidence="3">
        <text>2 L-glutamate + NADP(+) = L-glutamine + 2-oxoglutarate + NADPH + H(+)</text>
        <dbReference type="Rhea" id="RHEA:15501"/>
        <dbReference type="ChEBI" id="CHEBI:15378"/>
        <dbReference type="ChEBI" id="CHEBI:16810"/>
        <dbReference type="ChEBI" id="CHEBI:29985"/>
        <dbReference type="ChEBI" id="CHEBI:57783"/>
        <dbReference type="ChEBI" id="CHEBI:58349"/>
        <dbReference type="ChEBI" id="CHEBI:58359"/>
        <dbReference type="EC" id="1.4.1.13"/>
    </reaction>
</comment>
<evidence type="ECO:0000259" key="5">
    <source>
        <dbReference type="Pfam" id="PF04898"/>
    </source>
</evidence>
<dbReference type="EC" id="1.4.1.13" evidence="3"/>
<dbReference type="Pfam" id="PF04898">
    <property type="entry name" value="Glu_syn_central"/>
    <property type="match status" value="1"/>
</dbReference>
<dbReference type="InterPro" id="IPR043578">
    <property type="entry name" value="GltB_archl_type"/>
</dbReference>
<dbReference type="OrthoDB" id="57305at2157"/>
<keyword evidence="3" id="KW-0285">Flavoprotein</keyword>
<keyword evidence="3" id="KW-0314">Glutamate biosynthesis</keyword>
<dbReference type="PIRSF" id="PIRSF500061">
    <property type="entry name" value="GOGAT_lg2_archl"/>
    <property type="match status" value="1"/>
</dbReference>
<dbReference type="Gene3D" id="3.20.20.70">
    <property type="entry name" value="Aldolase class I"/>
    <property type="match status" value="2"/>
</dbReference>
<feature type="domain" description="Glutamate synthase central-N" evidence="5">
    <location>
        <begin position="423"/>
        <end position="486"/>
    </location>
</feature>
<evidence type="ECO:0000256" key="1">
    <source>
        <dbReference type="ARBA" id="ARBA00009716"/>
    </source>
</evidence>
<dbReference type="SUPFAM" id="SSF51395">
    <property type="entry name" value="FMN-linked oxidoreductases"/>
    <property type="match status" value="2"/>
</dbReference>
<proteinExistence type="inferred from homology"/>
<dbReference type="EMBL" id="LJCQ01000202">
    <property type="protein sequence ID" value="KPV46657.1"/>
    <property type="molecule type" value="Genomic_DNA"/>
</dbReference>
<evidence type="ECO:0000256" key="3">
    <source>
        <dbReference type="PIRNR" id="PIRNR006429"/>
    </source>
</evidence>
<comment type="caution">
    <text evidence="6">The sequence shown here is derived from an EMBL/GenBank/DDBJ whole genome shotgun (WGS) entry which is preliminary data.</text>
</comment>
<keyword evidence="3" id="KW-0288">FMN</keyword>
<dbReference type="GO" id="GO:0006537">
    <property type="term" value="P:glutamate biosynthetic process"/>
    <property type="evidence" value="ECO:0007669"/>
    <property type="project" value="UniProtKB-KW"/>
</dbReference>
<organism evidence="6 9">
    <name type="scientific">Acidiplasma aeolicum</name>
    <dbReference type="NCBI Taxonomy" id="507754"/>
    <lineage>
        <taxon>Archaea</taxon>
        <taxon>Methanobacteriati</taxon>
        <taxon>Thermoplasmatota</taxon>
        <taxon>Thermoplasmata</taxon>
        <taxon>Thermoplasmatales</taxon>
        <taxon>Ferroplasmaceae</taxon>
        <taxon>Acidiplasma</taxon>
    </lineage>
</organism>
<dbReference type="Proteomes" id="UP000050320">
    <property type="component" value="Unassembled WGS sequence"/>
</dbReference>
<accession>A0A0P9CLL8</accession>
<dbReference type="GO" id="GO:0004355">
    <property type="term" value="F:glutamate synthase (NADPH) activity"/>
    <property type="evidence" value="ECO:0007669"/>
    <property type="project" value="UniProtKB-EC"/>
</dbReference>
<dbReference type="AlphaFoldDB" id="A0A0P9CLL8"/>
<evidence type="ECO:0000313" key="9">
    <source>
        <dbReference type="Proteomes" id="UP000050515"/>
    </source>
</evidence>
<gene>
    <name evidence="7" type="ORF">AOG54_02165</name>
    <name evidence="6" type="ORF">SE19_04575</name>
</gene>
<protein>
    <recommendedName>
        <fullName evidence="3">Archaeal glutamate synthase [NADPH]</fullName>
        <ecNumber evidence="3">1.4.1.13</ecNumber>
    </recommendedName>
</protein>